<feature type="signal peptide" evidence="1">
    <location>
        <begin position="1"/>
        <end position="25"/>
    </location>
</feature>
<feature type="chain" id="PRO_5044553347" evidence="1">
    <location>
        <begin position="26"/>
        <end position="233"/>
    </location>
</feature>
<dbReference type="EMBL" id="UYWY01020559">
    <property type="protein sequence ID" value="VDM41936.1"/>
    <property type="molecule type" value="Genomic_DNA"/>
</dbReference>
<evidence type="ECO:0000313" key="2">
    <source>
        <dbReference type="EMBL" id="VDM41936.1"/>
    </source>
</evidence>
<accession>A0A183UQ45</accession>
<dbReference type="WBParaSite" id="TCNE_0001061501-mRNA-1">
    <property type="protein sequence ID" value="TCNE_0001061501-mRNA-1"/>
    <property type="gene ID" value="TCNE_0001061501"/>
</dbReference>
<evidence type="ECO:0000256" key="1">
    <source>
        <dbReference type="SAM" id="SignalP"/>
    </source>
</evidence>
<keyword evidence="3" id="KW-1185">Reference proteome</keyword>
<dbReference type="AlphaFoldDB" id="A0A183UQ45"/>
<protein>
    <submittedName>
        <fullName evidence="4">ZP domain-containing protein</fullName>
    </submittedName>
</protein>
<proteinExistence type="predicted"/>
<dbReference type="Proteomes" id="UP000050794">
    <property type="component" value="Unassembled WGS sequence"/>
</dbReference>
<reference evidence="2 3" key="2">
    <citation type="submission" date="2018-11" db="EMBL/GenBank/DDBJ databases">
        <authorList>
            <consortium name="Pathogen Informatics"/>
        </authorList>
    </citation>
    <scope>NUCLEOTIDE SEQUENCE [LARGE SCALE GENOMIC DNA]</scope>
</reference>
<keyword evidence="1" id="KW-0732">Signal</keyword>
<gene>
    <name evidence="2" type="ORF">TCNE_LOCUS10615</name>
</gene>
<evidence type="ECO:0000313" key="3">
    <source>
        <dbReference type="Proteomes" id="UP000050794"/>
    </source>
</evidence>
<evidence type="ECO:0000313" key="4">
    <source>
        <dbReference type="WBParaSite" id="TCNE_0001061501-mRNA-1"/>
    </source>
</evidence>
<sequence>MIIRQCALFIVQFVICLYARDQLLSSPFDNFRIECAKASGATRISVHMVGSQGFRRQDIVFGVTCERVDELYPWYGIPMGISDLEREDCYYSQMFDPLVDTDSQFSCRVREYMAGITRLSDTRIQILCCRLRTRDEVNCNERRFGKPMGNDPRTEIFDSNKLINSIAVEGFTYRVRFCDLTPRAIGLIYEDEPSTTTTRTLPTTTEEVIDTELITEQLTTMPSTRTRRTTNSG</sequence>
<reference evidence="4" key="1">
    <citation type="submission" date="2016-06" db="UniProtKB">
        <authorList>
            <consortium name="WormBaseParasite"/>
        </authorList>
    </citation>
    <scope>IDENTIFICATION</scope>
</reference>
<organism evidence="3 4">
    <name type="scientific">Toxocara canis</name>
    <name type="common">Canine roundworm</name>
    <dbReference type="NCBI Taxonomy" id="6265"/>
    <lineage>
        <taxon>Eukaryota</taxon>
        <taxon>Metazoa</taxon>
        <taxon>Ecdysozoa</taxon>
        <taxon>Nematoda</taxon>
        <taxon>Chromadorea</taxon>
        <taxon>Rhabditida</taxon>
        <taxon>Spirurina</taxon>
        <taxon>Ascaridomorpha</taxon>
        <taxon>Ascaridoidea</taxon>
        <taxon>Toxocaridae</taxon>
        <taxon>Toxocara</taxon>
    </lineage>
</organism>
<name>A0A183UQ45_TOXCA</name>